<comment type="caution">
    <text evidence="4">The sequence shown here is derived from an EMBL/GenBank/DDBJ whole genome shotgun (WGS) entry which is preliminary data.</text>
</comment>
<feature type="transmembrane region" description="Helical" evidence="2">
    <location>
        <begin position="216"/>
        <end position="239"/>
    </location>
</feature>
<feature type="compositionally biased region" description="Pro residues" evidence="1">
    <location>
        <begin position="351"/>
        <end position="367"/>
    </location>
</feature>
<evidence type="ECO:0000256" key="1">
    <source>
        <dbReference type="SAM" id="MobiDB-lite"/>
    </source>
</evidence>
<keyword evidence="5" id="KW-1185">Reference proteome</keyword>
<dbReference type="InterPro" id="IPR052953">
    <property type="entry name" value="Ser-rich/MCO-related"/>
</dbReference>
<evidence type="ECO:0000256" key="3">
    <source>
        <dbReference type="SAM" id="SignalP"/>
    </source>
</evidence>
<dbReference type="Gene3D" id="2.60.40.420">
    <property type="entry name" value="Cupredoxins - blue copper proteins"/>
    <property type="match status" value="1"/>
</dbReference>
<dbReference type="AlphaFoldDB" id="A0A9P3UQS8"/>
<gene>
    <name evidence="4" type="ORF">LshimejAT787_1602190</name>
</gene>
<dbReference type="CDD" id="cd00920">
    <property type="entry name" value="Cupredoxin"/>
    <property type="match status" value="1"/>
</dbReference>
<feature type="compositionally biased region" description="Low complexity" evidence="1">
    <location>
        <begin position="319"/>
        <end position="337"/>
    </location>
</feature>
<organism evidence="4 5">
    <name type="scientific">Lyophyllum shimeji</name>
    <name type="common">Hon-shimeji</name>
    <name type="synonym">Tricholoma shimeji</name>
    <dbReference type="NCBI Taxonomy" id="47721"/>
    <lineage>
        <taxon>Eukaryota</taxon>
        <taxon>Fungi</taxon>
        <taxon>Dikarya</taxon>
        <taxon>Basidiomycota</taxon>
        <taxon>Agaricomycotina</taxon>
        <taxon>Agaricomycetes</taxon>
        <taxon>Agaricomycetidae</taxon>
        <taxon>Agaricales</taxon>
        <taxon>Tricholomatineae</taxon>
        <taxon>Lyophyllaceae</taxon>
        <taxon>Lyophyllum</taxon>
    </lineage>
</organism>
<feature type="signal peptide" evidence="3">
    <location>
        <begin position="1"/>
        <end position="23"/>
    </location>
</feature>
<dbReference type="Proteomes" id="UP001063166">
    <property type="component" value="Unassembled WGS sequence"/>
</dbReference>
<accession>A0A9P3UQS8</accession>
<feature type="region of interest" description="Disordered" evidence="1">
    <location>
        <begin position="165"/>
        <end position="187"/>
    </location>
</feature>
<dbReference type="PANTHER" id="PTHR34883">
    <property type="entry name" value="SERINE-RICH PROTEIN, PUTATIVE-RELATED-RELATED"/>
    <property type="match status" value="1"/>
</dbReference>
<feature type="compositionally biased region" description="Basic residues" evidence="1">
    <location>
        <begin position="368"/>
        <end position="377"/>
    </location>
</feature>
<dbReference type="InterPro" id="IPR008972">
    <property type="entry name" value="Cupredoxin"/>
</dbReference>
<keyword evidence="2" id="KW-0812">Transmembrane</keyword>
<evidence type="ECO:0008006" key="6">
    <source>
        <dbReference type="Google" id="ProtNLM"/>
    </source>
</evidence>
<dbReference type="OrthoDB" id="1921208at2759"/>
<reference evidence="4" key="1">
    <citation type="submission" date="2022-07" db="EMBL/GenBank/DDBJ databases">
        <title>The genome of Lyophyllum shimeji provides insight into the initial evolution of ectomycorrhizal fungal genome.</title>
        <authorList>
            <person name="Kobayashi Y."/>
            <person name="Shibata T."/>
            <person name="Hirakawa H."/>
            <person name="Shigenobu S."/>
            <person name="Nishiyama T."/>
            <person name="Yamada A."/>
            <person name="Hasebe M."/>
            <person name="Kawaguchi M."/>
        </authorList>
    </citation>
    <scope>NUCLEOTIDE SEQUENCE</scope>
    <source>
        <strain evidence="4">AT787</strain>
    </source>
</reference>
<feature type="chain" id="PRO_5040208559" description="Extracellular serine-rich protein" evidence="3">
    <location>
        <begin position="24"/>
        <end position="442"/>
    </location>
</feature>
<dbReference type="EMBL" id="BRPK01000016">
    <property type="protein sequence ID" value="GLB44289.1"/>
    <property type="molecule type" value="Genomic_DNA"/>
</dbReference>
<evidence type="ECO:0000313" key="5">
    <source>
        <dbReference type="Proteomes" id="UP001063166"/>
    </source>
</evidence>
<keyword evidence="2" id="KW-0472">Membrane</keyword>
<evidence type="ECO:0000313" key="4">
    <source>
        <dbReference type="EMBL" id="GLB44289.1"/>
    </source>
</evidence>
<sequence>MPPSRAYLSSAVLTIPFLAAALAQTTHNVTVGAQGSFYDPPTVSAALNDTVNFIFVGPVHSVVQAAFDSPCFPLPGGFSTGLVKRDDFSPPPIWSLKITNVTTAIWFYCQNTMPVPHCASGMVGAINPPSQAAYQQFLDNAKFVSASPPQVSLALTGQGAFATNPAAVPTAPGPATTAAPSTSTADASNSTSVLTVASTSATPSPTAAAKSMNGTIIGGSVGGGVVGLAILVILAFILFRRCKRRNRRDSKDFFRYNAETPTLGAPKETFFPSKLVSPPSTDRSRTTALPPSSYSSPASQPSTLVPQRPSPTVRTTDLTGGAAASPAKKTPTSPAAARRVPPLVMPTARQPLPPPPVPAPAPPPPPPRPRRWSTRKFRSRRRNVTTVARIYRRSQGRSQQCCRCKVPWGRRRPTQQGIATLAPSIRSIQGRSRLRLQDIGLV</sequence>
<dbReference type="PANTHER" id="PTHR34883:SF15">
    <property type="entry name" value="EXTRACELLULAR SERINE-RICH PROTEIN"/>
    <property type="match status" value="1"/>
</dbReference>
<proteinExistence type="predicted"/>
<feature type="compositionally biased region" description="Polar residues" evidence="1">
    <location>
        <begin position="278"/>
        <end position="289"/>
    </location>
</feature>
<evidence type="ECO:0000256" key="2">
    <source>
        <dbReference type="SAM" id="Phobius"/>
    </source>
</evidence>
<name>A0A9P3UQS8_LYOSH</name>
<feature type="region of interest" description="Disordered" evidence="1">
    <location>
        <begin position="265"/>
        <end position="377"/>
    </location>
</feature>
<protein>
    <recommendedName>
        <fullName evidence="6">Extracellular serine-rich protein</fullName>
    </recommendedName>
</protein>
<keyword evidence="2" id="KW-1133">Transmembrane helix</keyword>
<dbReference type="SUPFAM" id="SSF49503">
    <property type="entry name" value="Cupredoxins"/>
    <property type="match status" value="1"/>
</dbReference>
<feature type="compositionally biased region" description="Low complexity" evidence="1">
    <location>
        <begin position="290"/>
        <end position="302"/>
    </location>
</feature>
<keyword evidence="3" id="KW-0732">Signal</keyword>